<dbReference type="InterPro" id="IPR056867">
    <property type="entry name" value="LRR_15"/>
</dbReference>
<feature type="domain" description="Leucine-rich repeat" evidence="1">
    <location>
        <begin position="104"/>
        <end position="403"/>
    </location>
</feature>
<proteinExistence type="predicted"/>
<evidence type="ECO:0000313" key="2">
    <source>
        <dbReference type="EMBL" id="KAL2818203.1"/>
    </source>
</evidence>
<dbReference type="EMBL" id="JBFXLS010000086">
    <property type="protein sequence ID" value="KAL2818203.1"/>
    <property type="molecule type" value="Genomic_DNA"/>
</dbReference>
<sequence>METLSSDIILLIGDHIEDINDRYNAIFLNHRFYELFSHALFRSVTLKNRTQLQSFLKALMHRPNLAAVVRSLDLGEWQPETSHPHPHLSPEDLAMFSLCARTMSQSTQEYVQWENDLISGVEEAWIALLLPMVNNIRQLKLTHASQNLEDRYLDRTFARAVNQEIPFDQQPAFHRLEEVSLKALNDYEEQSTFDPSQILPFFQLPSLRSFSANSLVEYRPSSDLKLKGLPKNLIKGDSPISDINLTSSNGGKGLETLLPLCSALKSFKHQHSDDYRGTDGFNPTAFHQTLSQSKSTLETLWLDNLGVHFAFTDSGLNESCDGWFGSLADFAVLTDLRIRLPNLLDIQSQLDPSIPLTDILPSSLETLYIEGCRENSLDMLIRQVRLVLEVRKTKFPALRRVDIEGRFHDDDDDLDASGVADMEGISGKIIRSRVYEMMQPVVEGCGSVGVEMFLRDRECLQTMREIPAGQV</sequence>
<keyword evidence="3" id="KW-1185">Reference proteome</keyword>
<protein>
    <recommendedName>
        <fullName evidence="1">Leucine-rich repeat domain-containing protein</fullName>
    </recommendedName>
</protein>
<evidence type="ECO:0000313" key="3">
    <source>
        <dbReference type="Proteomes" id="UP001610335"/>
    </source>
</evidence>
<accession>A0ABR4HU42</accession>
<organism evidence="2 3">
    <name type="scientific">Aspergillus cavernicola</name>
    <dbReference type="NCBI Taxonomy" id="176166"/>
    <lineage>
        <taxon>Eukaryota</taxon>
        <taxon>Fungi</taxon>
        <taxon>Dikarya</taxon>
        <taxon>Ascomycota</taxon>
        <taxon>Pezizomycotina</taxon>
        <taxon>Eurotiomycetes</taxon>
        <taxon>Eurotiomycetidae</taxon>
        <taxon>Eurotiales</taxon>
        <taxon>Aspergillaceae</taxon>
        <taxon>Aspergillus</taxon>
        <taxon>Aspergillus subgen. Nidulantes</taxon>
    </lineage>
</organism>
<evidence type="ECO:0000259" key="1">
    <source>
        <dbReference type="Pfam" id="PF24969"/>
    </source>
</evidence>
<comment type="caution">
    <text evidence="2">The sequence shown here is derived from an EMBL/GenBank/DDBJ whole genome shotgun (WGS) entry which is preliminary data.</text>
</comment>
<dbReference type="Proteomes" id="UP001610335">
    <property type="component" value="Unassembled WGS sequence"/>
</dbReference>
<name>A0ABR4HU42_9EURO</name>
<dbReference type="Pfam" id="PF24969">
    <property type="entry name" value="LRR_15"/>
    <property type="match status" value="1"/>
</dbReference>
<gene>
    <name evidence="2" type="ORF">BDW59DRAFT_181951</name>
</gene>
<reference evidence="2 3" key="1">
    <citation type="submission" date="2024-07" db="EMBL/GenBank/DDBJ databases">
        <title>Section-level genome sequencing and comparative genomics of Aspergillus sections Usti and Cavernicolus.</title>
        <authorList>
            <consortium name="Lawrence Berkeley National Laboratory"/>
            <person name="Nybo J.L."/>
            <person name="Vesth T.C."/>
            <person name="Theobald S."/>
            <person name="Frisvad J.C."/>
            <person name="Larsen T.O."/>
            <person name="Kjaerboelling I."/>
            <person name="Rothschild-Mancinelli K."/>
            <person name="Lyhne E.K."/>
            <person name="Kogle M.E."/>
            <person name="Barry K."/>
            <person name="Clum A."/>
            <person name="Na H."/>
            <person name="Ledsgaard L."/>
            <person name="Lin J."/>
            <person name="Lipzen A."/>
            <person name="Kuo A."/>
            <person name="Riley R."/>
            <person name="Mondo S."/>
            <person name="LaButti K."/>
            <person name="Haridas S."/>
            <person name="Pangalinan J."/>
            <person name="Salamov A.A."/>
            <person name="Simmons B.A."/>
            <person name="Magnuson J.K."/>
            <person name="Chen J."/>
            <person name="Drula E."/>
            <person name="Henrissat B."/>
            <person name="Wiebenga A."/>
            <person name="Lubbers R.J."/>
            <person name="Gomes A.C."/>
            <person name="Makela M.R."/>
            <person name="Stajich J."/>
            <person name="Grigoriev I.V."/>
            <person name="Mortensen U.H."/>
            <person name="De vries R.P."/>
            <person name="Baker S.E."/>
            <person name="Andersen M.R."/>
        </authorList>
    </citation>
    <scope>NUCLEOTIDE SEQUENCE [LARGE SCALE GENOMIC DNA]</scope>
    <source>
        <strain evidence="2 3">CBS 600.67</strain>
    </source>
</reference>